<dbReference type="PANTHER" id="PTHR42847:SF4">
    <property type="entry name" value="ALKANESULFONATE MONOOXYGENASE-RELATED"/>
    <property type="match status" value="1"/>
</dbReference>
<proteinExistence type="predicted"/>
<dbReference type="Proteomes" id="UP000237632">
    <property type="component" value="Unassembled WGS sequence"/>
</dbReference>
<dbReference type="InterPro" id="IPR050172">
    <property type="entry name" value="SsuD_RutA_monooxygenase"/>
</dbReference>
<dbReference type="AlphaFoldDB" id="A0AA44Y6F9"/>
<comment type="caution">
    <text evidence="6">The sequence shown here is derived from an EMBL/GenBank/DDBJ whole genome shotgun (WGS) entry which is preliminary data.</text>
</comment>
<dbReference type="InterPro" id="IPR011251">
    <property type="entry name" value="Luciferase-like_dom"/>
</dbReference>
<dbReference type="InterPro" id="IPR036661">
    <property type="entry name" value="Luciferase-like_sf"/>
</dbReference>
<dbReference type="GO" id="GO:0046306">
    <property type="term" value="P:alkanesulfonate catabolic process"/>
    <property type="evidence" value="ECO:0007669"/>
    <property type="project" value="TreeGrafter"/>
</dbReference>
<accession>A0AA44Y6F9</accession>
<evidence type="ECO:0000313" key="7">
    <source>
        <dbReference type="Proteomes" id="UP000237632"/>
    </source>
</evidence>
<gene>
    <name evidence="6" type="ORF">C6T65_05145</name>
</gene>
<evidence type="ECO:0000256" key="3">
    <source>
        <dbReference type="ARBA" id="ARBA00023002"/>
    </source>
</evidence>
<keyword evidence="4 6" id="KW-0503">Monooxygenase</keyword>
<evidence type="ECO:0000256" key="1">
    <source>
        <dbReference type="ARBA" id="ARBA00022630"/>
    </source>
</evidence>
<sequence length="404" mass="44840">MCRQSFFVGAVRACSIRCSTPKLKVTTATGRIRLSGEATMRVFQPLKIHWCAPRGAGNTKASERDLANELDLDGLVDFAQEAEDMQIDTLLMGIGFHLPEPLPLIGALARETRRLSFMLAYRPGLLPPTLFAQAVNTLSWMSNKRISLNIVAGISPEEQAYYGDYLAHDARYERTSEYLGVLHRFWRGETPVSHEGTHYRFDGARLGLPFKDGERPRIYLSGASALAKRITIESGDCWLRYGDTPEGIAVAAREPLEAGRSVGIRMHVLARETREEAHAEVAAMMANSDEAHRQQVQAFVKTCDSEAVKKSFDLAEQASGGWLSPMLWTGAVAYRGGPALCVVGSYDEVARYLLEYKQAGVSEFILSGWPTRGEMRRFCHHVLPLIRQYEARTAGSEDKAALVI</sequence>
<keyword evidence="1" id="KW-0285">Flavoprotein</keyword>
<dbReference type="Gene3D" id="3.20.20.30">
    <property type="entry name" value="Luciferase-like domain"/>
    <property type="match status" value="1"/>
</dbReference>
<dbReference type="Pfam" id="PF00296">
    <property type="entry name" value="Bac_luciferase"/>
    <property type="match status" value="1"/>
</dbReference>
<reference evidence="6 7" key="1">
    <citation type="submission" date="2018-03" db="EMBL/GenBank/DDBJ databases">
        <authorList>
            <person name="Nguyen K."/>
            <person name="Fouts D."/>
            <person name="Sutton G."/>
        </authorList>
    </citation>
    <scope>NUCLEOTIDE SEQUENCE [LARGE SCALE GENOMIC DNA]</scope>
    <source>
        <strain evidence="6 7">AU3578</strain>
    </source>
</reference>
<dbReference type="SUPFAM" id="SSF51679">
    <property type="entry name" value="Bacterial luciferase-like"/>
    <property type="match status" value="1"/>
</dbReference>
<evidence type="ECO:0000313" key="6">
    <source>
        <dbReference type="EMBL" id="PRH43495.1"/>
    </source>
</evidence>
<name>A0AA44Y6F9_BURVI</name>
<evidence type="ECO:0000256" key="4">
    <source>
        <dbReference type="ARBA" id="ARBA00023033"/>
    </source>
</evidence>
<organism evidence="6 7">
    <name type="scientific">Burkholderia vietnamiensis</name>
    <dbReference type="NCBI Taxonomy" id="60552"/>
    <lineage>
        <taxon>Bacteria</taxon>
        <taxon>Pseudomonadati</taxon>
        <taxon>Pseudomonadota</taxon>
        <taxon>Betaproteobacteria</taxon>
        <taxon>Burkholderiales</taxon>
        <taxon>Burkholderiaceae</taxon>
        <taxon>Burkholderia</taxon>
        <taxon>Burkholderia cepacia complex</taxon>
    </lineage>
</organism>
<dbReference type="EMBL" id="PVHK01000032">
    <property type="protein sequence ID" value="PRH43495.1"/>
    <property type="molecule type" value="Genomic_DNA"/>
</dbReference>
<keyword evidence="3" id="KW-0560">Oxidoreductase</keyword>
<evidence type="ECO:0000259" key="5">
    <source>
        <dbReference type="Pfam" id="PF00296"/>
    </source>
</evidence>
<evidence type="ECO:0000256" key="2">
    <source>
        <dbReference type="ARBA" id="ARBA00022643"/>
    </source>
</evidence>
<dbReference type="GO" id="GO:0008726">
    <property type="term" value="F:alkanesulfonate monooxygenase activity"/>
    <property type="evidence" value="ECO:0007669"/>
    <property type="project" value="TreeGrafter"/>
</dbReference>
<dbReference type="PANTHER" id="PTHR42847">
    <property type="entry name" value="ALKANESULFONATE MONOOXYGENASE"/>
    <property type="match status" value="1"/>
</dbReference>
<feature type="domain" description="Luciferase-like" evidence="5">
    <location>
        <begin position="62"/>
        <end position="362"/>
    </location>
</feature>
<protein>
    <submittedName>
        <fullName evidence="6">Alkanesulfonate monooxygenase</fullName>
    </submittedName>
</protein>
<keyword evidence="2" id="KW-0288">FMN</keyword>